<name>A0A1H6F8H6_9GAMM</name>
<dbReference type="OrthoDB" id="5519456at2"/>
<organism evidence="1 2">
    <name type="scientific">Candidatus Venteria ishoeyi</name>
    <dbReference type="NCBI Taxonomy" id="1899563"/>
    <lineage>
        <taxon>Bacteria</taxon>
        <taxon>Pseudomonadati</taxon>
        <taxon>Pseudomonadota</taxon>
        <taxon>Gammaproteobacteria</taxon>
        <taxon>Thiotrichales</taxon>
        <taxon>Thiotrichaceae</taxon>
        <taxon>Venteria</taxon>
    </lineage>
</organism>
<reference evidence="1 2" key="1">
    <citation type="submission" date="2016-10" db="EMBL/GenBank/DDBJ databases">
        <authorList>
            <person name="de Groot N.N."/>
        </authorList>
    </citation>
    <scope>NUCLEOTIDE SEQUENCE [LARGE SCALE GENOMIC DNA]</scope>
    <source>
        <strain evidence="1">MBHS1</strain>
    </source>
</reference>
<evidence type="ECO:0000313" key="1">
    <source>
        <dbReference type="EMBL" id="SEH06428.1"/>
    </source>
</evidence>
<dbReference type="EMBL" id="FMSV02000492">
    <property type="protein sequence ID" value="SEH06428.1"/>
    <property type="molecule type" value="Genomic_DNA"/>
</dbReference>
<dbReference type="RefSeq" id="WP_103920212.1">
    <property type="nucleotide sequence ID" value="NZ_FMSV02000492.1"/>
</dbReference>
<evidence type="ECO:0000313" key="2">
    <source>
        <dbReference type="Proteomes" id="UP000236724"/>
    </source>
</evidence>
<gene>
    <name evidence="1" type="ORF">MBHS_02290</name>
</gene>
<proteinExistence type="predicted"/>
<protein>
    <submittedName>
        <fullName evidence="1">Uncharacterized protein</fullName>
    </submittedName>
</protein>
<sequence length="132" mass="15733">MQELGTGFLFIFTPYYFDEGTAHAAITQEGMFNLLHQESMIKIDCIVRKYHTYRQEEFARRRRVVFNHVSIWMVSAEDLLLSKLDWLKDTRSEMQFKDIANLIASVPDLDWDYLQHWAKQLDISQLLEEVRS</sequence>
<accession>A0A1H6F8H6</accession>
<dbReference type="AlphaFoldDB" id="A0A1H6F8H6"/>
<dbReference type="Proteomes" id="UP000236724">
    <property type="component" value="Unassembled WGS sequence"/>
</dbReference>
<keyword evidence="2" id="KW-1185">Reference proteome</keyword>